<dbReference type="EMBL" id="FQWO01000002">
    <property type="protein sequence ID" value="SHG51496.1"/>
    <property type="molecule type" value="Genomic_DNA"/>
</dbReference>
<proteinExistence type="predicted"/>
<protein>
    <submittedName>
        <fullName evidence="2">Uncharacterized protein</fullName>
    </submittedName>
</protein>
<name>A0A1M5KF69_9FLAO</name>
<organism evidence="2 3">
    <name type="scientific">Flavobacterium granuli</name>
    <dbReference type="NCBI Taxonomy" id="280093"/>
    <lineage>
        <taxon>Bacteria</taxon>
        <taxon>Pseudomonadati</taxon>
        <taxon>Bacteroidota</taxon>
        <taxon>Flavobacteriia</taxon>
        <taxon>Flavobacteriales</taxon>
        <taxon>Flavobacteriaceae</taxon>
        <taxon>Flavobacterium</taxon>
    </lineage>
</organism>
<accession>A0A1M5KF69</accession>
<keyword evidence="4" id="KW-1185">Reference proteome</keyword>
<reference evidence="2" key="2">
    <citation type="submission" date="2016-11" db="EMBL/GenBank/DDBJ databases">
        <authorList>
            <person name="Jaros S."/>
            <person name="Januszkiewicz K."/>
            <person name="Wedrychowicz H."/>
        </authorList>
    </citation>
    <scope>NUCLEOTIDE SEQUENCE [LARGE SCALE GENOMIC DNA]</scope>
    <source>
        <strain evidence="2">DSM 19729</strain>
    </source>
</reference>
<evidence type="ECO:0000313" key="2">
    <source>
        <dbReference type="EMBL" id="SHG51496.1"/>
    </source>
</evidence>
<evidence type="ECO:0000313" key="1">
    <source>
        <dbReference type="EMBL" id="PRZ26274.1"/>
    </source>
</evidence>
<evidence type="ECO:0000313" key="3">
    <source>
        <dbReference type="Proteomes" id="UP000184384"/>
    </source>
</evidence>
<reference evidence="1 4" key="3">
    <citation type="submission" date="2018-03" db="EMBL/GenBank/DDBJ databases">
        <title>Genomic Encyclopedia of Archaeal and Bacterial Type Strains, Phase II (KMG-II): from individual species to whole genera.</title>
        <authorList>
            <person name="Goeker M."/>
        </authorList>
    </citation>
    <scope>NUCLEOTIDE SEQUENCE [LARGE SCALE GENOMIC DNA]</scope>
    <source>
        <strain evidence="1 4">DSM 17797</strain>
    </source>
</reference>
<gene>
    <name evidence="1" type="ORF">BC624_102238</name>
    <name evidence="2" type="ORF">SAMN05443373_102238</name>
</gene>
<sequence>MEAASFILFLPENNDTAHSPTRSFYEGLGPNKTAADFLKHSGFKIKTANLPISIQK</sequence>
<dbReference type="EMBL" id="PVUB01000002">
    <property type="protein sequence ID" value="PRZ26274.1"/>
    <property type="molecule type" value="Genomic_DNA"/>
</dbReference>
<evidence type="ECO:0000313" key="4">
    <source>
        <dbReference type="Proteomes" id="UP000237771"/>
    </source>
</evidence>
<dbReference type="AlphaFoldDB" id="A0A1M5KF69"/>
<reference evidence="3" key="1">
    <citation type="submission" date="2016-11" db="EMBL/GenBank/DDBJ databases">
        <authorList>
            <person name="Varghese N."/>
            <person name="Submissions S."/>
        </authorList>
    </citation>
    <scope>NUCLEOTIDE SEQUENCE [LARGE SCALE GENOMIC DNA]</scope>
    <source>
        <strain evidence="3">DSM 19729</strain>
    </source>
</reference>
<dbReference type="Proteomes" id="UP000237771">
    <property type="component" value="Unassembled WGS sequence"/>
</dbReference>
<dbReference type="STRING" id="280093.SAMN05443373_102238"/>
<dbReference type="Proteomes" id="UP000184384">
    <property type="component" value="Unassembled WGS sequence"/>
</dbReference>